<keyword evidence="9" id="KW-1185">Reference proteome</keyword>
<protein>
    <submittedName>
        <fullName evidence="10">GDSL esterase/lipase At5g45670-like</fullName>
    </submittedName>
</protein>
<evidence type="ECO:0000256" key="8">
    <source>
        <dbReference type="SAM" id="SignalP"/>
    </source>
</evidence>
<dbReference type="RefSeq" id="XP_021851650.2">
    <property type="nucleotide sequence ID" value="XM_021995958.2"/>
</dbReference>
<organism evidence="9 10">
    <name type="scientific">Spinacia oleracea</name>
    <name type="common">Spinach</name>
    <dbReference type="NCBI Taxonomy" id="3562"/>
    <lineage>
        <taxon>Eukaryota</taxon>
        <taxon>Viridiplantae</taxon>
        <taxon>Streptophyta</taxon>
        <taxon>Embryophyta</taxon>
        <taxon>Tracheophyta</taxon>
        <taxon>Spermatophyta</taxon>
        <taxon>Magnoliopsida</taxon>
        <taxon>eudicotyledons</taxon>
        <taxon>Gunneridae</taxon>
        <taxon>Pentapetalae</taxon>
        <taxon>Caryophyllales</taxon>
        <taxon>Chenopodiaceae</taxon>
        <taxon>Chenopodioideae</taxon>
        <taxon>Anserineae</taxon>
        <taxon>Spinacia</taxon>
    </lineage>
</organism>
<keyword evidence="3" id="KW-0964">Secreted</keyword>
<dbReference type="PANTHER" id="PTHR45650">
    <property type="entry name" value="GDSL-LIKE LIPASE/ACYLHYDROLASE-RELATED"/>
    <property type="match status" value="1"/>
</dbReference>
<dbReference type="GeneID" id="110791208"/>
<evidence type="ECO:0000256" key="7">
    <source>
        <dbReference type="ARBA" id="ARBA00023098"/>
    </source>
</evidence>
<evidence type="ECO:0000313" key="9">
    <source>
        <dbReference type="Proteomes" id="UP000813463"/>
    </source>
</evidence>
<dbReference type="PANTHER" id="PTHR45650:SF91">
    <property type="match status" value="1"/>
</dbReference>
<dbReference type="Pfam" id="PF00657">
    <property type="entry name" value="Lipase_GDSL"/>
    <property type="match status" value="1"/>
</dbReference>
<sequence length="351" mass="39052">MWRFSAIIFVVVVVCISFVNCEPKVPCYFIFGDSLSDPGNNNDLFTLAKANYPPYGVDFPGGIPTGRFTNGLNAVDYIAQFLGFEQFIPPFKINMDQDILKGINFASGSAGILAETSYHVGDRVWMSRQLQNYEITISKLGSMVNGTVANYLNKCLYSVNIGTNDYINNYFLPLLYPGTQLFTTHQYAALLIARYRTLLQALYDSGARKMAIYGLGPLGCMPNEISKSGATQCVEKKNEAVELFNTKLVSLVDDFNTRLPKAKFTFVNVYAIQNLTLYPGLIMNTTCCKIVSLSNLCQESVPPCANRNLYAFMDGIHSTDVVYKQVATISYNTTQIPLFVNPMNLSQLISH</sequence>
<gene>
    <name evidence="10" type="primary">LOC110791208</name>
</gene>
<comment type="similarity">
    <text evidence="2">Belongs to the 'GDSL' lipolytic enzyme family.</text>
</comment>
<dbReference type="KEGG" id="soe:110791208"/>
<evidence type="ECO:0000256" key="2">
    <source>
        <dbReference type="ARBA" id="ARBA00008668"/>
    </source>
</evidence>
<reference evidence="9" key="1">
    <citation type="journal article" date="2021" name="Nat. Commun.">
        <title>Genomic analyses provide insights into spinach domestication and the genetic basis of agronomic traits.</title>
        <authorList>
            <person name="Cai X."/>
            <person name="Sun X."/>
            <person name="Xu C."/>
            <person name="Sun H."/>
            <person name="Wang X."/>
            <person name="Ge C."/>
            <person name="Zhang Z."/>
            <person name="Wang Q."/>
            <person name="Fei Z."/>
            <person name="Jiao C."/>
            <person name="Wang Q."/>
        </authorList>
    </citation>
    <scope>NUCLEOTIDE SEQUENCE [LARGE SCALE GENOMIC DNA]</scope>
    <source>
        <strain evidence="9">cv. Varoflay</strain>
    </source>
</reference>
<dbReference type="CDD" id="cd01837">
    <property type="entry name" value="SGNH_plant_lipase_like"/>
    <property type="match status" value="1"/>
</dbReference>
<keyword evidence="7" id="KW-0443">Lipid metabolism</keyword>
<dbReference type="Proteomes" id="UP000813463">
    <property type="component" value="Chromosome 5"/>
</dbReference>
<dbReference type="GO" id="GO:0016788">
    <property type="term" value="F:hydrolase activity, acting on ester bonds"/>
    <property type="evidence" value="ECO:0007669"/>
    <property type="project" value="InterPro"/>
</dbReference>
<dbReference type="InterPro" id="IPR001087">
    <property type="entry name" value="GDSL"/>
</dbReference>
<evidence type="ECO:0000256" key="3">
    <source>
        <dbReference type="ARBA" id="ARBA00022525"/>
    </source>
</evidence>
<dbReference type="SUPFAM" id="SSF52266">
    <property type="entry name" value="SGNH hydrolase"/>
    <property type="match status" value="1"/>
</dbReference>
<name>A0A9R0JYD6_SPIOL</name>
<feature type="chain" id="PRO_5045040896" evidence="8">
    <location>
        <begin position="22"/>
        <end position="351"/>
    </location>
</feature>
<dbReference type="GO" id="GO:0005576">
    <property type="term" value="C:extracellular region"/>
    <property type="evidence" value="ECO:0007669"/>
    <property type="project" value="UniProtKB-SubCell"/>
</dbReference>
<evidence type="ECO:0000313" key="10">
    <source>
        <dbReference type="RefSeq" id="XP_021851650.2"/>
    </source>
</evidence>
<dbReference type="Gene3D" id="3.40.50.1110">
    <property type="entry name" value="SGNH hydrolase"/>
    <property type="match status" value="1"/>
</dbReference>
<evidence type="ECO:0000256" key="6">
    <source>
        <dbReference type="ARBA" id="ARBA00022963"/>
    </source>
</evidence>
<feature type="signal peptide" evidence="8">
    <location>
        <begin position="1"/>
        <end position="21"/>
    </location>
</feature>
<dbReference type="InterPro" id="IPR036514">
    <property type="entry name" value="SGNH_hydro_sf"/>
</dbReference>
<evidence type="ECO:0000256" key="4">
    <source>
        <dbReference type="ARBA" id="ARBA00022729"/>
    </source>
</evidence>
<reference evidence="10" key="2">
    <citation type="submission" date="2025-08" db="UniProtKB">
        <authorList>
            <consortium name="RefSeq"/>
        </authorList>
    </citation>
    <scope>IDENTIFICATION</scope>
    <source>
        <tissue evidence="10">Leaf</tissue>
    </source>
</reference>
<dbReference type="GO" id="GO:0016042">
    <property type="term" value="P:lipid catabolic process"/>
    <property type="evidence" value="ECO:0007669"/>
    <property type="project" value="UniProtKB-KW"/>
</dbReference>
<dbReference type="AlphaFoldDB" id="A0A9R0JYD6"/>
<proteinExistence type="inferred from homology"/>
<evidence type="ECO:0000256" key="1">
    <source>
        <dbReference type="ARBA" id="ARBA00004613"/>
    </source>
</evidence>
<evidence type="ECO:0000256" key="5">
    <source>
        <dbReference type="ARBA" id="ARBA00022801"/>
    </source>
</evidence>
<keyword evidence="4 8" id="KW-0732">Signal</keyword>
<dbReference type="InterPro" id="IPR035669">
    <property type="entry name" value="SGNH_plant_lipase-like"/>
</dbReference>
<accession>A0A9R0JYD6</accession>
<dbReference type="InterPro" id="IPR051238">
    <property type="entry name" value="GDSL_esterase/lipase"/>
</dbReference>
<keyword evidence="5" id="KW-0378">Hydrolase</keyword>
<keyword evidence="6" id="KW-0442">Lipid degradation</keyword>
<comment type="subcellular location">
    <subcellularLocation>
        <location evidence="1">Secreted</location>
    </subcellularLocation>
</comment>